<dbReference type="Proteomes" id="UP000665020">
    <property type="component" value="Chromosome"/>
</dbReference>
<dbReference type="InterPro" id="IPR010985">
    <property type="entry name" value="Ribbon_hlx_hlx"/>
</dbReference>
<dbReference type="AlphaFoldDB" id="A0A8A7KME5"/>
<dbReference type="RefSeq" id="WP_125991630.1">
    <property type="nucleotide sequence ID" value="NZ_CP046640.1"/>
</dbReference>
<evidence type="ECO:0000313" key="1">
    <source>
        <dbReference type="EMBL" id="QTL99244.1"/>
    </source>
</evidence>
<organism evidence="1 2">
    <name type="scientific">Iocasia fonsfrigidae</name>
    <dbReference type="NCBI Taxonomy" id="2682810"/>
    <lineage>
        <taxon>Bacteria</taxon>
        <taxon>Bacillati</taxon>
        <taxon>Bacillota</taxon>
        <taxon>Clostridia</taxon>
        <taxon>Halanaerobiales</taxon>
        <taxon>Halanaerobiaceae</taxon>
        <taxon>Iocasia</taxon>
    </lineage>
</organism>
<dbReference type="EMBL" id="CP046640">
    <property type="protein sequence ID" value="QTL99244.1"/>
    <property type="molecule type" value="Genomic_DNA"/>
</dbReference>
<dbReference type="KEGG" id="ifn:GM661_15410"/>
<dbReference type="CDD" id="cd22231">
    <property type="entry name" value="RHH_NikR_HicB-like"/>
    <property type="match status" value="1"/>
</dbReference>
<evidence type="ECO:0000313" key="2">
    <source>
        <dbReference type="Proteomes" id="UP000665020"/>
    </source>
</evidence>
<gene>
    <name evidence="1" type="ORF">GM661_15410</name>
</gene>
<proteinExistence type="predicted"/>
<protein>
    <submittedName>
        <fullName evidence="1">CopG family transcriptional regulator</fullName>
    </submittedName>
</protein>
<dbReference type="InterPro" id="IPR013321">
    <property type="entry name" value="Arc_rbn_hlx_hlx"/>
</dbReference>
<accession>A0A8A7KME5</accession>
<sequence length="91" mass="10722">MGNLKRVMISLPNNLLQEVDGFVQKSSGNRSEFIREAMKLYLQEKRRQEIREQMRAGYLEMSEINLELADEGIKSEANTFQFYEERLAECE</sequence>
<dbReference type="GO" id="GO:0006355">
    <property type="term" value="P:regulation of DNA-templated transcription"/>
    <property type="evidence" value="ECO:0007669"/>
    <property type="project" value="InterPro"/>
</dbReference>
<dbReference type="Gene3D" id="1.10.1220.10">
    <property type="entry name" value="Met repressor-like"/>
    <property type="match status" value="1"/>
</dbReference>
<name>A0A8A7KME5_9FIRM</name>
<reference evidence="1" key="1">
    <citation type="submission" date="2019-12" db="EMBL/GenBank/DDBJ databases">
        <authorList>
            <person name="zhang j."/>
            <person name="sun C.M."/>
        </authorList>
    </citation>
    <scope>NUCLEOTIDE SEQUENCE</scope>
    <source>
        <strain evidence="1">NS-1</strain>
    </source>
</reference>
<dbReference type="SUPFAM" id="SSF47598">
    <property type="entry name" value="Ribbon-helix-helix"/>
    <property type="match status" value="1"/>
</dbReference>
<keyword evidence="2" id="KW-1185">Reference proteome</keyword>